<accession>G4TVY9</accession>
<reference evidence="1 2" key="1">
    <citation type="journal article" date="2011" name="PLoS Pathog.">
        <title>Endophytic Life Strategies Decoded by Genome and Transcriptome Analyses of the Mutualistic Root Symbiont Piriformospora indica.</title>
        <authorList>
            <person name="Zuccaro A."/>
            <person name="Lahrmann U."/>
            <person name="Guldener U."/>
            <person name="Langen G."/>
            <person name="Pfiffi S."/>
            <person name="Biedenkopf D."/>
            <person name="Wong P."/>
            <person name="Samans B."/>
            <person name="Grimm C."/>
            <person name="Basiewicz M."/>
            <person name="Murat C."/>
            <person name="Martin F."/>
            <person name="Kogel K.H."/>
        </authorList>
    </citation>
    <scope>NUCLEOTIDE SEQUENCE [LARGE SCALE GENOMIC DNA]</scope>
    <source>
        <strain evidence="1 2">DSM 11827</strain>
    </source>
</reference>
<sequence>MYQASPTIAPTIALVQSWCKYLARRSPAVVPGPRSTTDLINVDLSATGDYWLQGPPAYSPH</sequence>
<dbReference type="Proteomes" id="UP000007148">
    <property type="component" value="Unassembled WGS sequence"/>
</dbReference>
<dbReference type="HOGENOM" id="CLU_2923505_0_0_1"/>
<evidence type="ECO:0000313" key="2">
    <source>
        <dbReference type="Proteomes" id="UP000007148"/>
    </source>
</evidence>
<comment type="caution">
    <text evidence="1">The sequence shown here is derived from an EMBL/GenBank/DDBJ whole genome shotgun (WGS) entry which is preliminary data.</text>
</comment>
<dbReference type="AlphaFoldDB" id="G4TVY9"/>
<name>G4TVY9_SERID</name>
<dbReference type="EMBL" id="CAFZ01000458">
    <property type="protein sequence ID" value="CCA75482.1"/>
    <property type="molecule type" value="Genomic_DNA"/>
</dbReference>
<evidence type="ECO:0000313" key="1">
    <source>
        <dbReference type="EMBL" id="CCA75482.1"/>
    </source>
</evidence>
<proteinExistence type="predicted"/>
<dbReference type="InParanoid" id="G4TVY9"/>
<gene>
    <name evidence="1" type="ORF">PIIN_09465</name>
</gene>
<organism evidence="1 2">
    <name type="scientific">Serendipita indica (strain DSM 11827)</name>
    <name type="common">Root endophyte fungus</name>
    <name type="synonym">Piriformospora indica</name>
    <dbReference type="NCBI Taxonomy" id="1109443"/>
    <lineage>
        <taxon>Eukaryota</taxon>
        <taxon>Fungi</taxon>
        <taxon>Dikarya</taxon>
        <taxon>Basidiomycota</taxon>
        <taxon>Agaricomycotina</taxon>
        <taxon>Agaricomycetes</taxon>
        <taxon>Sebacinales</taxon>
        <taxon>Serendipitaceae</taxon>
        <taxon>Serendipita</taxon>
    </lineage>
</organism>
<keyword evidence="2" id="KW-1185">Reference proteome</keyword>
<protein>
    <submittedName>
        <fullName evidence="1">Uncharacterized protein</fullName>
    </submittedName>
</protein>